<evidence type="ECO:0000313" key="3">
    <source>
        <dbReference type="EMBL" id="KPU42688.1"/>
    </source>
</evidence>
<name>A0A0N8NSQ5_9CLOT</name>
<dbReference type="PATRIC" id="fig|36849.3.peg.3959"/>
<gene>
    <name evidence="3" type="primary">mta_2</name>
    <name evidence="3" type="ORF">OXPF_37420</name>
</gene>
<evidence type="ECO:0000313" key="4">
    <source>
        <dbReference type="Proteomes" id="UP000050326"/>
    </source>
</evidence>
<dbReference type="SUPFAM" id="SSF46955">
    <property type="entry name" value="Putative DNA-binding domain"/>
    <property type="match status" value="1"/>
</dbReference>
<dbReference type="RefSeq" id="WP_054876720.1">
    <property type="nucleotide sequence ID" value="NZ_LKET01000056.1"/>
</dbReference>
<evidence type="ECO:0000259" key="2">
    <source>
        <dbReference type="PROSITE" id="PS50937"/>
    </source>
</evidence>
<dbReference type="PRINTS" id="PR00040">
    <property type="entry name" value="HTHMERR"/>
</dbReference>
<dbReference type="Proteomes" id="UP000050326">
    <property type="component" value="Unassembled WGS sequence"/>
</dbReference>
<dbReference type="AlphaFoldDB" id="A0A0N8NSQ5"/>
<dbReference type="InterPro" id="IPR047057">
    <property type="entry name" value="MerR_fam"/>
</dbReference>
<keyword evidence="1" id="KW-0238">DNA-binding</keyword>
<proteinExistence type="predicted"/>
<dbReference type="Pfam" id="PF13411">
    <property type="entry name" value="MerR_1"/>
    <property type="match status" value="1"/>
</dbReference>
<dbReference type="GO" id="GO:0003677">
    <property type="term" value="F:DNA binding"/>
    <property type="evidence" value="ECO:0007669"/>
    <property type="project" value="UniProtKB-KW"/>
</dbReference>
<dbReference type="STRING" id="36849.OXPF_37420"/>
<organism evidence="3 4">
    <name type="scientific">Oxobacter pfennigii</name>
    <dbReference type="NCBI Taxonomy" id="36849"/>
    <lineage>
        <taxon>Bacteria</taxon>
        <taxon>Bacillati</taxon>
        <taxon>Bacillota</taxon>
        <taxon>Clostridia</taxon>
        <taxon>Eubacteriales</taxon>
        <taxon>Clostridiaceae</taxon>
        <taxon>Oxobacter</taxon>
    </lineage>
</organism>
<comment type="caution">
    <text evidence="3">The sequence shown here is derived from an EMBL/GenBank/DDBJ whole genome shotgun (WGS) entry which is preliminary data.</text>
</comment>
<dbReference type="InterPro" id="IPR009061">
    <property type="entry name" value="DNA-bd_dom_put_sf"/>
</dbReference>
<dbReference type="CDD" id="cd01106">
    <property type="entry name" value="HTH_TipAL-Mta"/>
    <property type="match status" value="1"/>
</dbReference>
<reference evidence="3 4" key="1">
    <citation type="submission" date="2015-09" db="EMBL/GenBank/DDBJ databases">
        <title>Genome sequence of Oxobacter pfennigii DSM 3222.</title>
        <authorList>
            <person name="Poehlein A."/>
            <person name="Bengelsdorf F.R."/>
            <person name="Schiel-Bengelsdorf B."/>
            <person name="Duerre P."/>
            <person name="Daniel R."/>
        </authorList>
    </citation>
    <scope>NUCLEOTIDE SEQUENCE [LARGE SCALE GENOMIC DNA]</scope>
    <source>
        <strain evidence="3 4">DSM 3222</strain>
    </source>
</reference>
<dbReference type="OrthoDB" id="9814833at2"/>
<keyword evidence="4" id="KW-1185">Reference proteome</keyword>
<dbReference type="EMBL" id="LKET01000056">
    <property type="protein sequence ID" value="KPU42688.1"/>
    <property type="molecule type" value="Genomic_DNA"/>
</dbReference>
<dbReference type="InterPro" id="IPR000551">
    <property type="entry name" value="MerR-type_HTH_dom"/>
</dbReference>
<dbReference type="SMART" id="SM00422">
    <property type="entry name" value="HTH_MERR"/>
    <property type="match status" value="1"/>
</dbReference>
<feature type="domain" description="HTH merR-type" evidence="2">
    <location>
        <begin position="1"/>
        <end position="71"/>
    </location>
</feature>
<dbReference type="PANTHER" id="PTHR30204:SF90">
    <property type="entry name" value="HTH-TYPE TRANSCRIPTIONAL ACTIVATOR MTA"/>
    <property type="match status" value="1"/>
</dbReference>
<dbReference type="GO" id="GO:0003700">
    <property type="term" value="F:DNA-binding transcription factor activity"/>
    <property type="evidence" value="ECO:0007669"/>
    <property type="project" value="InterPro"/>
</dbReference>
<evidence type="ECO:0000256" key="1">
    <source>
        <dbReference type="ARBA" id="ARBA00023125"/>
    </source>
</evidence>
<dbReference type="PANTHER" id="PTHR30204">
    <property type="entry name" value="REDOX-CYCLING DRUG-SENSING TRANSCRIPTIONAL ACTIVATOR SOXR"/>
    <property type="match status" value="1"/>
</dbReference>
<protein>
    <submittedName>
        <fullName evidence="3">HTH-type transcriptional activator mta</fullName>
    </submittedName>
</protein>
<accession>A0A0N8NSQ5</accession>
<dbReference type="PROSITE" id="PS50937">
    <property type="entry name" value="HTH_MERR_2"/>
    <property type="match status" value="1"/>
</dbReference>
<dbReference type="Gene3D" id="1.10.1660.10">
    <property type="match status" value="1"/>
</dbReference>
<sequence length="245" mass="28170">MSYTVHEVAKLSGVTIKTLYHYQKIGLLMPESIAENGYRYYGDKELERLQQILFYRELDFPLEKIKAAMQNEPSRLRCLCEQKTLLMARQQKISGILHTLGETIIYVKKGATMSKEKMFAGLNRQEWEAALKPQNEYLHENYGYSIDMSTIDGDVMNEKANEAAGFIAFMADALRNSISANADEVHSAIEKHIQFMRRDMDIDAQGFAAQSKFLMTDEFHRQMLEKHQTGLSYYICFAAESYAAK</sequence>